<evidence type="ECO:0000313" key="1">
    <source>
        <dbReference type="EMBL" id="CAD7288590.1"/>
    </source>
</evidence>
<dbReference type="Proteomes" id="UP000789803">
    <property type="component" value="Unassembled WGS sequence"/>
</dbReference>
<dbReference type="InterPro" id="IPR000944">
    <property type="entry name" value="Tscrpt_reg_Rrf2"/>
</dbReference>
<name>A0ABN7K837_9BACT</name>
<sequence>MLFTKASEYALLSLIYISQQNDPVDVDSISNELEISKSFLAKILQSLAKDKILNSFKGANGGFSLSQNALDVSIKRIIECVEKKPMSVFECSTSKNDCTKAATCQVWNMFNTLQFKIDDMLDNISLKDIVTK</sequence>
<protein>
    <submittedName>
        <fullName evidence="1">HTH-type transcriptional regulator IscR</fullName>
    </submittedName>
</protein>
<dbReference type="PROSITE" id="PS51197">
    <property type="entry name" value="HTH_RRF2_2"/>
    <property type="match status" value="1"/>
</dbReference>
<comment type="caution">
    <text evidence="1">The sequence shown here is derived from an EMBL/GenBank/DDBJ whole genome shotgun (WGS) entry which is preliminary data.</text>
</comment>
<dbReference type="SUPFAM" id="SSF46785">
    <property type="entry name" value="Winged helix' DNA-binding domain"/>
    <property type="match status" value="1"/>
</dbReference>
<proteinExistence type="predicted"/>
<dbReference type="RefSeq" id="WP_229932865.1">
    <property type="nucleotide sequence ID" value="NZ_CAJHOF010000008.1"/>
</dbReference>
<dbReference type="Gene3D" id="1.10.10.10">
    <property type="entry name" value="Winged helix-like DNA-binding domain superfamily/Winged helix DNA-binding domain"/>
    <property type="match status" value="1"/>
</dbReference>
<dbReference type="EMBL" id="CAJHOF010000008">
    <property type="protein sequence ID" value="CAD7288590.1"/>
    <property type="molecule type" value="Genomic_DNA"/>
</dbReference>
<gene>
    <name evidence="1" type="primary">iscR</name>
    <name evidence="1" type="ORF">LMG7974_01063</name>
</gene>
<reference evidence="1 2" key="1">
    <citation type="submission" date="2020-11" db="EMBL/GenBank/DDBJ databases">
        <authorList>
            <person name="Peeters C."/>
        </authorList>
    </citation>
    <scope>NUCLEOTIDE SEQUENCE [LARGE SCALE GENOMIC DNA]</scope>
    <source>
        <strain evidence="1 2">LMG 7974</strain>
    </source>
</reference>
<dbReference type="PANTHER" id="PTHR33221:SF15">
    <property type="entry name" value="HTH-TYPE TRANSCRIPTIONAL REGULATOR YWGB-RELATED"/>
    <property type="match status" value="1"/>
</dbReference>
<dbReference type="InterPro" id="IPR036390">
    <property type="entry name" value="WH_DNA-bd_sf"/>
</dbReference>
<dbReference type="Pfam" id="PF02082">
    <property type="entry name" value="Rrf2"/>
    <property type="match status" value="1"/>
</dbReference>
<organism evidence="1 2">
    <name type="scientific">Campylobacter majalis</name>
    <dbReference type="NCBI Taxonomy" id="2790656"/>
    <lineage>
        <taxon>Bacteria</taxon>
        <taxon>Pseudomonadati</taxon>
        <taxon>Campylobacterota</taxon>
        <taxon>Epsilonproteobacteria</taxon>
        <taxon>Campylobacterales</taxon>
        <taxon>Campylobacteraceae</taxon>
        <taxon>Campylobacter</taxon>
    </lineage>
</organism>
<keyword evidence="2" id="KW-1185">Reference proteome</keyword>
<accession>A0ABN7K837</accession>
<dbReference type="NCBIfam" id="TIGR00738">
    <property type="entry name" value="rrf2_super"/>
    <property type="match status" value="1"/>
</dbReference>
<dbReference type="InterPro" id="IPR036388">
    <property type="entry name" value="WH-like_DNA-bd_sf"/>
</dbReference>
<dbReference type="PANTHER" id="PTHR33221">
    <property type="entry name" value="WINGED HELIX-TURN-HELIX TRANSCRIPTIONAL REGULATOR, RRF2 FAMILY"/>
    <property type="match status" value="1"/>
</dbReference>
<evidence type="ECO:0000313" key="2">
    <source>
        <dbReference type="Proteomes" id="UP000789803"/>
    </source>
</evidence>